<evidence type="ECO:0000313" key="2">
    <source>
        <dbReference type="Proteomes" id="UP000694892"/>
    </source>
</evidence>
<organism evidence="1 2">
    <name type="scientific">Xenopus laevis</name>
    <name type="common">African clawed frog</name>
    <dbReference type="NCBI Taxonomy" id="8355"/>
    <lineage>
        <taxon>Eukaryota</taxon>
        <taxon>Metazoa</taxon>
        <taxon>Chordata</taxon>
        <taxon>Craniata</taxon>
        <taxon>Vertebrata</taxon>
        <taxon>Euteleostomi</taxon>
        <taxon>Amphibia</taxon>
        <taxon>Batrachia</taxon>
        <taxon>Anura</taxon>
        <taxon>Pipoidea</taxon>
        <taxon>Pipidae</taxon>
        <taxon>Xenopodinae</taxon>
        <taxon>Xenopus</taxon>
        <taxon>Xenopus</taxon>
    </lineage>
</organism>
<sequence>MLYFCWWFLQAASLQGPRFRFCSGQPRANSLQKDCSIFSLDQSSPAGSPKAVGFLCPVLIHEIHKLG</sequence>
<gene>
    <name evidence="1" type="ORF">XELAEV_18033892mg</name>
</gene>
<dbReference type="EMBL" id="CM004477">
    <property type="protein sequence ID" value="OCT74904.1"/>
    <property type="molecule type" value="Genomic_DNA"/>
</dbReference>
<dbReference type="AlphaFoldDB" id="A0A974CK90"/>
<evidence type="ECO:0000313" key="1">
    <source>
        <dbReference type="EMBL" id="OCT74904.1"/>
    </source>
</evidence>
<dbReference type="Proteomes" id="UP000694892">
    <property type="component" value="Chromosome 6S"/>
</dbReference>
<accession>A0A974CK90</accession>
<reference evidence="2" key="1">
    <citation type="journal article" date="2016" name="Nature">
        <title>Genome evolution in the allotetraploid frog Xenopus laevis.</title>
        <authorList>
            <person name="Session A.M."/>
            <person name="Uno Y."/>
            <person name="Kwon T."/>
            <person name="Chapman J.A."/>
            <person name="Toyoda A."/>
            <person name="Takahashi S."/>
            <person name="Fukui A."/>
            <person name="Hikosaka A."/>
            <person name="Suzuki A."/>
            <person name="Kondo M."/>
            <person name="van Heeringen S.J."/>
            <person name="Quigley I."/>
            <person name="Heinz S."/>
            <person name="Ogino H."/>
            <person name="Ochi H."/>
            <person name="Hellsten U."/>
            <person name="Lyons J.B."/>
            <person name="Simakov O."/>
            <person name="Putnam N."/>
            <person name="Stites J."/>
            <person name="Kuroki Y."/>
            <person name="Tanaka T."/>
            <person name="Michiue T."/>
            <person name="Watanabe M."/>
            <person name="Bogdanovic O."/>
            <person name="Lister R."/>
            <person name="Georgiou G."/>
            <person name="Paranjpe S.S."/>
            <person name="van Kruijsbergen I."/>
            <person name="Shu S."/>
            <person name="Carlson J."/>
            <person name="Kinoshita T."/>
            <person name="Ohta Y."/>
            <person name="Mawaribuchi S."/>
            <person name="Jenkins J."/>
            <person name="Grimwood J."/>
            <person name="Schmutz J."/>
            <person name="Mitros T."/>
            <person name="Mozaffari S.V."/>
            <person name="Suzuki Y."/>
            <person name="Haramoto Y."/>
            <person name="Yamamoto T.S."/>
            <person name="Takagi C."/>
            <person name="Heald R."/>
            <person name="Miller K."/>
            <person name="Haudenschild C."/>
            <person name="Kitzman J."/>
            <person name="Nakayama T."/>
            <person name="Izutsu Y."/>
            <person name="Robert J."/>
            <person name="Fortriede J."/>
            <person name="Burns K."/>
            <person name="Lotay V."/>
            <person name="Karimi K."/>
            <person name="Yasuoka Y."/>
            <person name="Dichmann D.S."/>
            <person name="Flajnik M.F."/>
            <person name="Houston D.W."/>
            <person name="Shendure J."/>
            <person name="DuPasquier L."/>
            <person name="Vize P.D."/>
            <person name="Zorn A.M."/>
            <person name="Ito M."/>
            <person name="Marcotte E.M."/>
            <person name="Wallingford J.B."/>
            <person name="Ito Y."/>
            <person name="Asashima M."/>
            <person name="Ueno N."/>
            <person name="Matsuda Y."/>
            <person name="Veenstra G.J."/>
            <person name="Fujiyama A."/>
            <person name="Harland R.M."/>
            <person name="Taira M."/>
            <person name="Rokhsar D.S."/>
        </authorList>
    </citation>
    <scope>NUCLEOTIDE SEQUENCE [LARGE SCALE GENOMIC DNA]</scope>
    <source>
        <strain evidence="2">J</strain>
    </source>
</reference>
<protein>
    <submittedName>
        <fullName evidence="1">Uncharacterized protein</fullName>
    </submittedName>
</protein>
<name>A0A974CK90_XENLA</name>
<proteinExistence type="predicted"/>